<dbReference type="PROSITE" id="PS00059">
    <property type="entry name" value="ADH_ZINC"/>
    <property type="match status" value="1"/>
</dbReference>
<dbReference type="Proteomes" id="UP000464086">
    <property type="component" value="Chromosome"/>
</dbReference>
<accession>A0A3G2UNM6</accession>
<dbReference type="SUPFAM" id="SSF51735">
    <property type="entry name" value="NAD(P)-binding Rossmann-fold domains"/>
    <property type="match status" value="1"/>
</dbReference>
<geneLocation type="plasmid" evidence="10">
    <name>pf1</name>
</geneLocation>
<evidence type="ECO:0000256" key="2">
    <source>
        <dbReference type="ARBA" id="ARBA00022723"/>
    </source>
</evidence>
<evidence type="ECO:0000313" key="9">
    <source>
        <dbReference type="EMBL" id="QHD69523.1"/>
    </source>
</evidence>
<evidence type="ECO:0000313" key="8">
    <source>
        <dbReference type="EMBL" id="AYO75652.1"/>
    </source>
</evidence>
<dbReference type="FunFam" id="3.40.50.720:FF:000003">
    <property type="entry name" value="S-(hydroxymethyl)glutathione dehydrogenase"/>
    <property type="match status" value="1"/>
</dbReference>
<dbReference type="RefSeq" id="WP_122129113.1">
    <property type="nucleotide sequence ID" value="NZ_CP033227.1"/>
</dbReference>
<dbReference type="CDD" id="cd08278">
    <property type="entry name" value="benzyl_alcohol_DH"/>
    <property type="match status" value="1"/>
</dbReference>
<sequence>MPDADIIDIRAAVVRQAGGPFVIEDAKLGPPQFDEVLIRLVSVGMCHTDMVIRDQIYPLPLPIVLGHEGAGIVEAVGAHVKKVKPGDHVVLTFLSCGSCRPCQTGVAAACERFNDLNFAGCRQDGSHAITDAHGHLMQDRFFAQSSFGTYALAHERNTVKVRSDAPLEYLGPLGCGIQTGAGTVLNALKVEAGASFAAFGSGAVGLSAIMAARVAGATTIIAIDVVPSRLELALGLGATHVIDSRTGDVVEQIREICPPGVDYAIDSTARTDVITTAIAALRPRGTCALVGAARPGVELVTDLNDLMQQGKIIRGVVEGDSVPDLFIPNLIDLFMQGRFPFDKLVQFYDLEDINQAAEHSERGLTIKPIIRLPS</sequence>
<evidence type="ECO:0000313" key="10">
    <source>
        <dbReference type="Proteomes" id="UP000280708"/>
    </source>
</evidence>
<comment type="similarity">
    <text evidence="6">Belongs to the zinc-containing alcohol dehydrogenase family.</text>
</comment>
<dbReference type="InterPro" id="IPR013154">
    <property type="entry name" value="ADH-like_N"/>
</dbReference>
<dbReference type="InterPro" id="IPR013149">
    <property type="entry name" value="ADH-like_C"/>
</dbReference>
<reference evidence="8 10" key="1">
    <citation type="submission" date="2018-10" db="EMBL/GenBank/DDBJ databases">
        <title>Characterization and genome analysis of a novel bacterium Sphingobium yanoikuyae SJTF8 capable of degrading PAHs.</title>
        <authorList>
            <person name="Yin C."/>
            <person name="Xiong W."/>
            <person name="Liang R."/>
        </authorList>
    </citation>
    <scope>NUCLEOTIDE SEQUENCE [LARGE SCALE GENOMIC DNA]</scope>
    <source>
        <strain evidence="8 10">SJTF8</strain>
        <plasmid evidence="10">pf1</plasmid>
        <plasmid evidence="8">pF1</plasmid>
    </source>
</reference>
<organism evidence="8 10">
    <name type="scientific">Sphingobium yanoikuyae</name>
    <name type="common">Sphingomonas yanoikuyae</name>
    <dbReference type="NCBI Taxonomy" id="13690"/>
    <lineage>
        <taxon>Bacteria</taxon>
        <taxon>Pseudomonadati</taxon>
        <taxon>Pseudomonadota</taxon>
        <taxon>Alphaproteobacteria</taxon>
        <taxon>Sphingomonadales</taxon>
        <taxon>Sphingomonadaceae</taxon>
        <taxon>Sphingobium</taxon>
    </lineage>
</organism>
<dbReference type="PANTHER" id="PTHR43880:SF12">
    <property type="entry name" value="ALCOHOL DEHYDROGENASE CLASS-3"/>
    <property type="match status" value="1"/>
</dbReference>
<name>A0A3G2UNM6_SPHYA</name>
<dbReference type="GO" id="GO:0051903">
    <property type="term" value="F:S-(hydroxymethyl)glutathione dehydrogenase [NAD(P)+] activity"/>
    <property type="evidence" value="ECO:0007669"/>
    <property type="project" value="TreeGrafter"/>
</dbReference>
<dbReference type="Gene3D" id="3.90.180.10">
    <property type="entry name" value="Medium-chain alcohol dehydrogenases, catalytic domain"/>
    <property type="match status" value="1"/>
</dbReference>
<evidence type="ECO:0000256" key="4">
    <source>
        <dbReference type="ARBA" id="ARBA00023002"/>
    </source>
</evidence>
<dbReference type="Gene3D" id="3.40.50.720">
    <property type="entry name" value="NAD(P)-binding Rossmann-like Domain"/>
    <property type="match status" value="1"/>
</dbReference>
<dbReference type="Pfam" id="PF08240">
    <property type="entry name" value="ADH_N"/>
    <property type="match status" value="1"/>
</dbReference>
<evidence type="ECO:0000256" key="6">
    <source>
        <dbReference type="RuleBase" id="RU361277"/>
    </source>
</evidence>
<dbReference type="GO" id="GO:0046294">
    <property type="term" value="P:formaldehyde catabolic process"/>
    <property type="evidence" value="ECO:0007669"/>
    <property type="project" value="TreeGrafter"/>
</dbReference>
<dbReference type="InterPro" id="IPR036291">
    <property type="entry name" value="NAD(P)-bd_dom_sf"/>
</dbReference>
<keyword evidence="3 6" id="KW-0862">Zinc</keyword>
<dbReference type="SMART" id="SM00829">
    <property type="entry name" value="PKS_ER"/>
    <property type="match status" value="1"/>
</dbReference>
<dbReference type="GO" id="GO:0005829">
    <property type="term" value="C:cytosol"/>
    <property type="evidence" value="ECO:0007669"/>
    <property type="project" value="TreeGrafter"/>
</dbReference>
<evidence type="ECO:0000313" key="11">
    <source>
        <dbReference type="Proteomes" id="UP000464086"/>
    </source>
</evidence>
<dbReference type="EMBL" id="CP047218">
    <property type="protein sequence ID" value="QHD69523.1"/>
    <property type="molecule type" value="Genomic_DNA"/>
</dbReference>
<dbReference type="PANTHER" id="PTHR43880">
    <property type="entry name" value="ALCOHOL DEHYDROGENASE"/>
    <property type="match status" value="1"/>
</dbReference>
<dbReference type="Proteomes" id="UP000280708">
    <property type="component" value="Plasmid pF1"/>
</dbReference>
<evidence type="ECO:0000256" key="5">
    <source>
        <dbReference type="ARBA" id="ARBA00023027"/>
    </source>
</evidence>
<evidence type="ECO:0000256" key="1">
    <source>
        <dbReference type="ARBA" id="ARBA00001947"/>
    </source>
</evidence>
<protein>
    <submittedName>
        <fullName evidence="8">NAD(P)-dependent alcohol dehydrogenase</fullName>
    </submittedName>
    <submittedName>
        <fullName evidence="9">Zinc-binding dehydrogenase</fullName>
    </submittedName>
</protein>
<keyword evidence="8" id="KW-0614">Plasmid</keyword>
<dbReference type="EMBL" id="CP033227">
    <property type="protein sequence ID" value="AYO75652.1"/>
    <property type="molecule type" value="Genomic_DNA"/>
</dbReference>
<gene>
    <name evidence="8" type="ORF">EBF16_01270</name>
    <name evidence="9" type="ORF">GS397_22395</name>
</gene>
<dbReference type="SUPFAM" id="SSF50129">
    <property type="entry name" value="GroES-like"/>
    <property type="match status" value="1"/>
</dbReference>
<keyword evidence="5" id="KW-0520">NAD</keyword>
<dbReference type="InterPro" id="IPR002328">
    <property type="entry name" value="ADH_Zn_CS"/>
</dbReference>
<dbReference type="InterPro" id="IPR011032">
    <property type="entry name" value="GroES-like_sf"/>
</dbReference>
<dbReference type="InterPro" id="IPR020843">
    <property type="entry name" value="ER"/>
</dbReference>
<evidence type="ECO:0000259" key="7">
    <source>
        <dbReference type="SMART" id="SM00829"/>
    </source>
</evidence>
<dbReference type="AlphaFoldDB" id="A0A3G2UNM6"/>
<proteinExistence type="inferred from homology"/>
<dbReference type="Pfam" id="PF00107">
    <property type="entry name" value="ADH_zinc_N"/>
    <property type="match status" value="1"/>
</dbReference>
<evidence type="ECO:0000256" key="3">
    <source>
        <dbReference type="ARBA" id="ARBA00022833"/>
    </source>
</evidence>
<feature type="domain" description="Enoyl reductase (ER)" evidence="7">
    <location>
        <begin position="18"/>
        <end position="370"/>
    </location>
</feature>
<keyword evidence="4" id="KW-0560">Oxidoreductase</keyword>
<reference evidence="9 11" key="2">
    <citation type="submission" date="2019-12" db="EMBL/GenBank/DDBJ databases">
        <title>Functional and genomic insights into the Sphingobium yanoikuyae YC-JY1, a bacterium efficiently degrading bisphenol A.</title>
        <authorList>
            <person name="Jia Y."/>
            <person name="Li X."/>
            <person name="Wang J."/>
            <person name="Eltoukhy A."/>
            <person name="Lamraoui I."/>
            <person name="Yan Y."/>
        </authorList>
    </citation>
    <scope>NUCLEOTIDE SEQUENCE [LARGE SCALE GENOMIC DNA]</scope>
    <source>
        <strain evidence="9 11">YC-JY1</strain>
    </source>
</reference>
<dbReference type="GO" id="GO:0008270">
    <property type="term" value="F:zinc ion binding"/>
    <property type="evidence" value="ECO:0007669"/>
    <property type="project" value="InterPro"/>
</dbReference>
<keyword evidence="2 6" id="KW-0479">Metal-binding</keyword>
<geneLocation type="plasmid" evidence="8">
    <name>pF1</name>
</geneLocation>
<comment type="cofactor">
    <cofactor evidence="1 6">
        <name>Zn(2+)</name>
        <dbReference type="ChEBI" id="CHEBI:29105"/>
    </cofactor>
</comment>